<reference evidence="2" key="1">
    <citation type="submission" date="2021-02" db="EMBL/GenBank/DDBJ databases">
        <authorList>
            <person name="Nowell W R."/>
        </authorList>
    </citation>
    <scope>NUCLEOTIDE SEQUENCE</scope>
</reference>
<organism evidence="2 3">
    <name type="scientific">Rotaria magnacalcarata</name>
    <dbReference type="NCBI Taxonomy" id="392030"/>
    <lineage>
        <taxon>Eukaryota</taxon>
        <taxon>Metazoa</taxon>
        <taxon>Spiralia</taxon>
        <taxon>Gnathifera</taxon>
        <taxon>Rotifera</taxon>
        <taxon>Eurotatoria</taxon>
        <taxon>Bdelloidea</taxon>
        <taxon>Philodinida</taxon>
        <taxon>Philodinidae</taxon>
        <taxon>Rotaria</taxon>
    </lineage>
</organism>
<protein>
    <submittedName>
        <fullName evidence="2">Uncharacterized protein</fullName>
    </submittedName>
</protein>
<gene>
    <name evidence="2" type="ORF">SMN809_LOCUS27041</name>
</gene>
<name>A0A8S2U887_9BILA</name>
<feature type="compositionally biased region" description="Polar residues" evidence="1">
    <location>
        <begin position="15"/>
        <end position="24"/>
    </location>
</feature>
<proteinExistence type="predicted"/>
<dbReference type="AlphaFoldDB" id="A0A8S2U887"/>
<feature type="non-terminal residue" evidence="2">
    <location>
        <position position="75"/>
    </location>
</feature>
<dbReference type="Proteomes" id="UP000676336">
    <property type="component" value="Unassembled WGS sequence"/>
</dbReference>
<dbReference type="EMBL" id="CAJOBI010040738">
    <property type="protein sequence ID" value="CAF4323109.1"/>
    <property type="molecule type" value="Genomic_DNA"/>
</dbReference>
<feature type="region of interest" description="Disordered" evidence="1">
    <location>
        <begin position="1"/>
        <end position="24"/>
    </location>
</feature>
<comment type="caution">
    <text evidence="2">The sequence shown here is derived from an EMBL/GenBank/DDBJ whole genome shotgun (WGS) entry which is preliminary data.</text>
</comment>
<evidence type="ECO:0000256" key="1">
    <source>
        <dbReference type="SAM" id="MobiDB-lite"/>
    </source>
</evidence>
<evidence type="ECO:0000313" key="3">
    <source>
        <dbReference type="Proteomes" id="UP000676336"/>
    </source>
</evidence>
<sequence>SQSSSTYSDDGVTPNVANNMNDWSMRSSFNTLDQSVQIRNNKTPVPASRDQVANFVRSQSHPSSFSPQQQLINNN</sequence>
<evidence type="ECO:0000313" key="2">
    <source>
        <dbReference type="EMBL" id="CAF4323109.1"/>
    </source>
</evidence>
<accession>A0A8S2U887</accession>
<feature type="non-terminal residue" evidence="2">
    <location>
        <position position="1"/>
    </location>
</feature>